<comment type="similarity">
    <text evidence="3 11">Belongs to the PIGX family.</text>
</comment>
<evidence type="ECO:0000256" key="7">
    <source>
        <dbReference type="ARBA" id="ARBA00022824"/>
    </source>
</evidence>
<evidence type="ECO:0000313" key="12">
    <source>
        <dbReference type="EMBL" id="KAK7951775.1"/>
    </source>
</evidence>
<evidence type="ECO:0000256" key="1">
    <source>
        <dbReference type="ARBA" id="ARBA00004643"/>
    </source>
</evidence>
<dbReference type="Pfam" id="PF08320">
    <property type="entry name" value="PIG-X"/>
    <property type="match status" value="1"/>
</dbReference>
<dbReference type="GeneID" id="92076787"/>
<dbReference type="RefSeq" id="XP_066699837.1">
    <property type="nucleotide sequence ID" value="XM_066843725.1"/>
</dbReference>
<keyword evidence="8 11" id="KW-1133">Transmembrane helix</keyword>
<keyword evidence="6 11" id="KW-0812">Transmembrane</keyword>
<dbReference type="Proteomes" id="UP001391051">
    <property type="component" value="Unassembled WGS sequence"/>
</dbReference>
<feature type="transmembrane region" description="Helical" evidence="11">
    <location>
        <begin position="459"/>
        <end position="479"/>
    </location>
</feature>
<comment type="function">
    <text evidence="11">Required for proper folding and/or the stability of a subset of proteins in the endoplasmic reticulum. Component of glycosylphosphatidylinositol-mannosyltransferase 1 which transfers the first of the 4 mannoses in the GPI-anchor precursors during GPI-anchor biosynthesis. Probably acts by stabilizing the mannosyltransferase GPI14.</text>
</comment>
<accession>A0ABR1QCS3</accession>
<keyword evidence="9 11" id="KW-0472">Membrane</keyword>
<evidence type="ECO:0000256" key="11">
    <source>
        <dbReference type="RuleBase" id="RU366056"/>
    </source>
</evidence>
<sequence>MRQRTTFFHRNEDAIDPASLQVSGRTLSGPSIKAVREDRFTLGLDELPAELQELLRLSQELYIRWASPVPYQAIGPWSSRLSPGLHVFYTPQADAKANVASDHELCLLLRRLGSVECSSPHKSFSRLPNDRFSHSTALEYYQPVYDLSNFVEYVVQYACAPSDAECKTRFDAVKQASSLDFSYDTISHVVKVTSLWGRQHQPLSISAPASHRVEVGLLTPNEPPHLEQHEIGVTGLLTVLGEDSKPAPTMFTFPSRHKQANTGFSSTFLTPTGLHPTMQLHIDSNQPPMEEDSYCALHALLTLPRTIFADKYQLDDPLFLASKNLTALRYISQPVDLEAPDYVMDIWGSSVLLELSTPVTESKEGFTAEIPLHLRYQSPQHGGESTFEVPYPAVFWACAAEEGTKFPSSPFDRINLGYDGLFGPRTLFWHLDPVAKSGSDQLVVGGKVPVLDLDKSRSINTVTSIVVVVGFAWVVYRLLMVYLRTGYGVAQPVKAAEKKQQ</sequence>
<dbReference type="SMART" id="SM00780">
    <property type="entry name" value="PIG-X"/>
    <property type="match status" value="1"/>
</dbReference>
<evidence type="ECO:0000256" key="4">
    <source>
        <dbReference type="ARBA" id="ARBA00020410"/>
    </source>
</evidence>
<evidence type="ECO:0000256" key="5">
    <source>
        <dbReference type="ARBA" id="ARBA00022502"/>
    </source>
</evidence>
<evidence type="ECO:0000256" key="10">
    <source>
        <dbReference type="ARBA" id="ARBA00023180"/>
    </source>
</evidence>
<dbReference type="InterPro" id="IPR042322">
    <property type="entry name" value="Pbn1"/>
</dbReference>
<keyword evidence="13" id="KW-1185">Reference proteome</keyword>
<evidence type="ECO:0000256" key="9">
    <source>
        <dbReference type="ARBA" id="ARBA00023136"/>
    </source>
</evidence>
<dbReference type="EMBL" id="JAQQWE010000005">
    <property type="protein sequence ID" value="KAK7951775.1"/>
    <property type="molecule type" value="Genomic_DNA"/>
</dbReference>
<keyword evidence="7 11" id="KW-0256">Endoplasmic reticulum</keyword>
<gene>
    <name evidence="12" type="ORF">PG986_007503</name>
</gene>
<dbReference type="PANTHER" id="PTHR28533:SF1">
    <property type="entry name" value="PROTEIN PBN1"/>
    <property type="match status" value="1"/>
</dbReference>
<keyword evidence="5 11" id="KW-0337">GPI-anchor biosynthesis</keyword>
<name>A0ABR1QCS3_9PEZI</name>
<comment type="caution">
    <text evidence="12">The sequence shown here is derived from an EMBL/GenBank/DDBJ whole genome shotgun (WGS) entry which is preliminary data.</text>
</comment>
<organism evidence="12 13">
    <name type="scientific">Apiospora aurea</name>
    <dbReference type="NCBI Taxonomy" id="335848"/>
    <lineage>
        <taxon>Eukaryota</taxon>
        <taxon>Fungi</taxon>
        <taxon>Dikarya</taxon>
        <taxon>Ascomycota</taxon>
        <taxon>Pezizomycotina</taxon>
        <taxon>Sordariomycetes</taxon>
        <taxon>Xylariomycetidae</taxon>
        <taxon>Amphisphaeriales</taxon>
        <taxon>Apiosporaceae</taxon>
        <taxon>Apiospora</taxon>
    </lineage>
</organism>
<reference evidence="12 13" key="1">
    <citation type="submission" date="2023-01" db="EMBL/GenBank/DDBJ databases">
        <title>Analysis of 21 Apiospora genomes using comparative genomics revels a genus with tremendous synthesis potential of carbohydrate active enzymes and secondary metabolites.</title>
        <authorList>
            <person name="Sorensen T."/>
        </authorList>
    </citation>
    <scope>NUCLEOTIDE SEQUENCE [LARGE SCALE GENOMIC DNA]</scope>
    <source>
        <strain evidence="12 13">CBS 24483</strain>
    </source>
</reference>
<evidence type="ECO:0000256" key="2">
    <source>
        <dbReference type="ARBA" id="ARBA00004687"/>
    </source>
</evidence>
<evidence type="ECO:0000256" key="3">
    <source>
        <dbReference type="ARBA" id="ARBA00010345"/>
    </source>
</evidence>
<proteinExistence type="inferred from homology"/>
<evidence type="ECO:0000313" key="13">
    <source>
        <dbReference type="Proteomes" id="UP001391051"/>
    </source>
</evidence>
<protein>
    <recommendedName>
        <fullName evidence="4 11">Protein PBN1</fullName>
    </recommendedName>
</protein>
<evidence type="ECO:0000256" key="8">
    <source>
        <dbReference type="ARBA" id="ARBA00022989"/>
    </source>
</evidence>
<evidence type="ECO:0000256" key="6">
    <source>
        <dbReference type="ARBA" id="ARBA00022692"/>
    </source>
</evidence>
<comment type="subcellular location">
    <subcellularLocation>
        <location evidence="11">Endoplasmic reticulum membrane</location>
        <topology evidence="11">Single-pass membrane protein</topology>
    </subcellularLocation>
    <subcellularLocation>
        <location evidence="1">Endoplasmic reticulum membrane</location>
        <topology evidence="1">Single-pass type III membrane protein</topology>
    </subcellularLocation>
</comment>
<dbReference type="PANTHER" id="PTHR28533">
    <property type="entry name" value="PROTEIN PBN1"/>
    <property type="match status" value="1"/>
</dbReference>
<dbReference type="InterPro" id="IPR013233">
    <property type="entry name" value="PIG-X/PBN1"/>
</dbReference>
<comment type="pathway">
    <text evidence="2 11">Glycolipid biosynthesis; glycosylphosphatidylinositol-anchor biosynthesis.</text>
</comment>
<keyword evidence="10" id="KW-0325">Glycoprotein</keyword>